<dbReference type="eggNOG" id="COG0249">
    <property type="taxonomic scope" value="Bacteria"/>
</dbReference>
<organism evidence="5 6">
    <name type="scientific">Allomeiothermus silvanus (strain ATCC 700542 / DSM 9946 / NBRC 106475 / NCIMB 13440 / VI-R2)</name>
    <name type="common">Thermus silvanus</name>
    <dbReference type="NCBI Taxonomy" id="526227"/>
    <lineage>
        <taxon>Bacteria</taxon>
        <taxon>Thermotogati</taxon>
        <taxon>Deinococcota</taxon>
        <taxon>Deinococci</taxon>
        <taxon>Thermales</taxon>
        <taxon>Thermaceae</taxon>
        <taxon>Allomeiothermus</taxon>
    </lineage>
</organism>
<accession>D7BCC1</accession>
<dbReference type="STRING" id="526227.Mesil_2773"/>
<dbReference type="GO" id="GO:0030983">
    <property type="term" value="F:mismatched DNA binding"/>
    <property type="evidence" value="ECO:0007669"/>
    <property type="project" value="InterPro"/>
</dbReference>
<dbReference type="Pfam" id="PF00488">
    <property type="entry name" value="MutS_V"/>
    <property type="match status" value="1"/>
</dbReference>
<dbReference type="RefSeq" id="WP_013159153.1">
    <property type="nucleotide sequence ID" value="NC_014212.1"/>
</dbReference>
<dbReference type="InterPro" id="IPR027417">
    <property type="entry name" value="P-loop_NTPase"/>
</dbReference>
<dbReference type="OrthoDB" id="9808166at2"/>
<feature type="domain" description="DNA mismatch repair proteins mutS family" evidence="4">
    <location>
        <begin position="321"/>
        <end position="499"/>
    </location>
</feature>
<gene>
    <name evidence="5" type="ordered locus">Mesil_2773</name>
</gene>
<evidence type="ECO:0000313" key="6">
    <source>
        <dbReference type="Proteomes" id="UP000001916"/>
    </source>
</evidence>
<dbReference type="AlphaFoldDB" id="D7BCC1"/>
<dbReference type="GO" id="GO:0006298">
    <property type="term" value="P:mismatch repair"/>
    <property type="evidence" value="ECO:0007669"/>
    <property type="project" value="InterPro"/>
</dbReference>
<keyword evidence="1" id="KW-0547">Nucleotide-binding</keyword>
<dbReference type="HOGENOM" id="CLU_036487_1_0_0"/>
<evidence type="ECO:0000313" key="5">
    <source>
        <dbReference type="EMBL" id="ADH64618.1"/>
    </source>
</evidence>
<dbReference type="GO" id="GO:0005524">
    <property type="term" value="F:ATP binding"/>
    <property type="evidence" value="ECO:0007669"/>
    <property type="project" value="UniProtKB-KW"/>
</dbReference>
<dbReference type="InterPro" id="IPR045076">
    <property type="entry name" value="MutS"/>
</dbReference>
<dbReference type="InterPro" id="IPR000432">
    <property type="entry name" value="DNA_mismatch_repair_MutS_C"/>
</dbReference>
<dbReference type="GO" id="GO:0140664">
    <property type="term" value="F:ATP-dependent DNA damage sensor activity"/>
    <property type="evidence" value="ECO:0007669"/>
    <property type="project" value="InterPro"/>
</dbReference>
<evidence type="ECO:0000256" key="1">
    <source>
        <dbReference type="ARBA" id="ARBA00022741"/>
    </source>
</evidence>
<reference evidence="5 6" key="1">
    <citation type="journal article" date="2010" name="Stand. Genomic Sci.">
        <title>Complete genome sequence of Meiothermus silvanus type strain (VI-R2).</title>
        <authorList>
            <person name="Sikorski J."/>
            <person name="Tindall B.J."/>
            <person name="Lowry S."/>
            <person name="Lucas S."/>
            <person name="Nolan M."/>
            <person name="Copeland A."/>
            <person name="Glavina Del Rio T."/>
            <person name="Tice H."/>
            <person name="Cheng J.F."/>
            <person name="Han C."/>
            <person name="Pitluck S."/>
            <person name="Liolios K."/>
            <person name="Ivanova N."/>
            <person name="Mavromatis K."/>
            <person name="Mikhailova N."/>
            <person name="Pati A."/>
            <person name="Goodwin L."/>
            <person name="Chen A."/>
            <person name="Palaniappan K."/>
            <person name="Land M."/>
            <person name="Hauser L."/>
            <person name="Chang Y.J."/>
            <person name="Jeffries C.D."/>
            <person name="Rohde M."/>
            <person name="Goker M."/>
            <person name="Woyke T."/>
            <person name="Bristow J."/>
            <person name="Eisen J.A."/>
            <person name="Markowitz V."/>
            <person name="Hugenholtz P."/>
            <person name="Kyrpides N.C."/>
            <person name="Klenk H.P."/>
            <person name="Lapidus A."/>
        </authorList>
    </citation>
    <scope>NUCLEOTIDE SEQUENCE [LARGE SCALE GENOMIC DNA]</scope>
    <source>
        <strain evidence="6">ATCC 700542 / DSM 9946 / VI-R2</strain>
    </source>
</reference>
<evidence type="ECO:0000256" key="3">
    <source>
        <dbReference type="ARBA" id="ARBA00023125"/>
    </source>
</evidence>
<dbReference type="GO" id="GO:0005829">
    <property type="term" value="C:cytosol"/>
    <property type="evidence" value="ECO:0007669"/>
    <property type="project" value="TreeGrafter"/>
</dbReference>
<evidence type="ECO:0000256" key="2">
    <source>
        <dbReference type="ARBA" id="ARBA00022840"/>
    </source>
</evidence>
<protein>
    <submittedName>
        <fullName evidence="5">DNA mismatch repair protein MutS domain protein</fullName>
    </submittedName>
</protein>
<proteinExistence type="predicted"/>
<keyword evidence="2" id="KW-0067">ATP-binding</keyword>
<dbReference type="PANTHER" id="PTHR11361">
    <property type="entry name" value="DNA MISMATCH REPAIR PROTEIN MUTS FAMILY MEMBER"/>
    <property type="match status" value="1"/>
</dbReference>
<sequence>MKAFLLYQDRDLEPPAGWPEGQAALEQDLELPVLWNAMAGGDPFVYEVARKVMFSSLSTDPQTIHYRQAVLQDCLENPQELRQLYALTLEAMEAEKKAHWFFSRSPGAVLSHSLEVLQFHMGLLRKLRHRADEIAGCFKSEGFRRLFSALQEELSEEYFHTVQGHLKTLRFRQGVLMSARLGKGLKGVGYVLRRPNPDRRGWLERILGEKSPSFTFQLPARDESGARALAELQDRGINSVANALAQAADHVQSFFTLLRTELAFYLGCLNLYQELSRLGEPICFPQVSPQMDHTFQQLYDLSLALRTGRKVVGNDLEASGKQLVVITGANRGGKTTFLRSIGQAQLMMQAGMFVGAEAFRANLCQGLFTHFKREEDATMKSGKFDEELSRMSQIVDHLTPRAMILFNESFAATNEREGSEIAQQILRALLEQDIKVFFVTHMYALAGGLYQQNPRGGLFLQAQRLSDGQRSFRILPGPPLPSSFGVDLYRAIFEAAYLEA</sequence>
<keyword evidence="6" id="KW-1185">Reference proteome</keyword>
<name>D7BCC1_ALLS1</name>
<dbReference type="Gene3D" id="3.40.50.300">
    <property type="entry name" value="P-loop containing nucleotide triphosphate hydrolases"/>
    <property type="match status" value="1"/>
</dbReference>
<dbReference type="SUPFAM" id="SSF52540">
    <property type="entry name" value="P-loop containing nucleoside triphosphate hydrolases"/>
    <property type="match status" value="1"/>
</dbReference>
<dbReference type="EMBL" id="CP002042">
    <property type="protein sequence ID" value="ADH64618.1"/>
    <property type="molecule type" value="Genomic_DNA"/>
</dbReference>
<evidence type="ECO:0000259" key="4">
    <source>
        <dbReference type="SMART" id="SM00534"/>
    </source>
</evidence>
<dbReference type="KEGG" id="msv:Mesil_2773"/>
<dbReference type="PANTHER" id="PTHR11361:SF34">
    <property type="entry name" value="DNA MISMATCH REPAIR PROTEIN MSH1, MITOCHONDRIAL"/>
    <property type="match status" value="1"/>
</dbReference>
<keyword evidence="3" id="KW-0238">DNA-binding</keyword>
<dbReference type="SMART" id="SM00534">
    <property type="entry name" value="MUTSac"/>
    <property type="match status" value="1"/>
</dbReference>
<dbReference type="Proteomes" id="UP000001916">
    <property type="component" value="Chromosome"/>
</dbReference>